<gene>
    <name evidence="1" type="ORF">PFISCL1PPCAC_229</name>
</gene>
<name>A0AAV5UPD1_9BILA</name>
<dbReference type="EMBL" id="BTSY01000001">
    <property type="protein sequence ID" value="GMT08932.1"/>
    <property type="molecule type" value="Genomic_DNA"/>
</dbReference>
<organism evidence="1 2">
    <name type="scientific">Pristionchus fissidentatus</name>
    <dbReference type="NCBI Taxonomy" id="1538716"/>
    <lineage>
        <taxon>Eukaryota</taxon>
        <taxon>Metazoa</taxon>
        <taxon>Ecdysozoa</taxon>
        <taxon>Nematoda</taxon>
        <taxon>Chromadorea</taxon>
        <taxon>Rhabditida</taxon>
        <taxon>Rhabditina</taxon>
        <taxon>Diplogasteromorpha</taxon>
        <taxon>Diplogasteroidea</taxon>
        <taxon>Neodiplogasteridae</taxon>
        <taxon>Pristionchus</taxon>
    </lineage>
</organism>
<dbReference type="Proteomes" id="UP001432322">
    <property type="component" value="Unassembled WGS sequence"/>
</dbReference>
<evidence type="ECO:0000313" key="1">
    <source>
        <dbReference type="EMBL" id="GMT08932.1"/>
    </source>
</evidence>
<comment type="caution">
    <text evidence="1">The sequence shown here is derived from an EMBL/GenBank/DDBJ whole genome shotgun (WGS) entry which is preliminary data.</text>
</comment>
<evidence type="ECO:0000313" key="2">
    <source>
        <dbReference type="Proteomes" id="UP001432322"/>
    </source>
</evidence>
<keyword evidence="2" id="KW-1185">Reference proteome</keyword>
<proteinExistence type="predicted"/>
<feature type="non-terminal residue" evidence="1">
    <location>
        <position position="1"/>
    </location>
</feature>
<feature type="non-terminal residue" evidence="1">
    <location>
        <position position="131"/>
    </location>
</feature>
<sequence>GKTSLIMRQVSRGTKRAVDRAVIRQRVSTHRLNLIRIYEEEDGYELILPGCSPLSRLKLLLAVQPLQIVCYKTLKVRFSSLACFLSIIHRMQKGHGIYELILTWSQRENEIINVVSKFSAGLTVETLTLNP</sequence>
<reference evidence="1" key="1">
    <citation type="submission" date="2023-10" db="EMBL/GenBank/DDBJ databases">
        <title>Genome assembly of Pristionchus species.</title>
        <authorList>
            <person name="Yoshida K."/>
            <person name="Sommer R.J."/>
        </authorList>
    </citation>
    <scope>NUCLEOTIDE SEQUENCE</scope>
    <source>
        <strain evidence="1">RS5133</strain>
    </source>
</reference>
<accession>A0AAV5UPD1</accession>
<protein>
    <submittedName>
        <fullName evidence="1">Uncharacterized protein</fullName>
    </submittedName>
</protein>
<dbReference type="AlphaFoldDB" id="A0AAV5UPD1"/>